<evidence type="ECO:0000313" key="2">
    <source>
        <dbReference type="EMBL" id="WAQ98603.1"/>
    </source>
</evidence>
<keyword evidence="3" id="KW-1185">Reference proteome</keyword>
<feature type="region of interest" description="Disordered" evidence="1">
    <location>
        <begin position="125"/>
        <end position="207"/>
    </location>
</feature>
<feature type="compositionally biased region" description="Basic and acidic residues" evidence="1">
    <location>
        <begin position="171"/>
        <end position="180"/>
    </location>
</feature>
<dbReference type="EMBL" id="CP111014">
    <property type="protein sequence ID" value="WAQ98603.1"/>
    <property type="molecule type" value="Genomic_DNA"/>
</dbReference>
<evidence type="ECO:0000313" key="3">
    <source>
        <dbReference type="Proteomes" id="UP001164746"/>
    </source>
</evidence>
<accession>A0ABY7DP17</accession>
<organism evidence="2 3">
    <name type="scientific">Mya arenaria</name>
    <name type="common">Soft-shell clam</name>
    <dbReference type="NCBI Taxonomy" id="6604"/>
    <lineage>
        <taxon>Eukaryota</taxon>
        <taxon>Metazoa</taxon>
        <taxon>Spiralia</taxon>
        <taxon>Lophotrochozoa</taxon>
        <taxon>Mollusca</taxon>
        <taxon>Bivalvia</taxon>
        <taxon>Autobranchia</taxon>
        <taxon>Heteroconchia</taxon>
        <taxon>Euheterodonta</taxon>
        <taxon>Imparidentia</taxon>
        <taxon>Neoheterodontei</taxon>
        <taxon>Myida</taxon>
        <taxon>Myoidea</taxon>
        <taxon>Myidae</taxon>
        <taxon>Mya</taxon>
    </lineage>
</organism>
<feature type="compositionally biased region" description="Basic and acidic residues" evidence="1">
    <location>
        <begin position="125"/>
        <end position="140"/>
    </location>
</feature>
<gene>
    <name evidence="2" type="ORF">MAR_022976</name>
</gene>
<sequence length="207" mass="24064">MGISLQQWRAKIGTFSRHLIKNKAVLGSRILQLQGLSLSIRIFLFFILLAQCVEPNPGPSKLRKMGSHPQLFLSLYNSDLQPNQEALNEALPGYSNHKMWQLKEEENDGFFAQKPFVQDRMVADEKQSRDIKRDQHKQMAEQRQTQKRAQKTAPPWKERDRQPTKHYGGLGDRKVAYKEEASDDQWDSEDDEFDEPVDINSNETNEH</sequence>
<dbReference type="Proteomes" id="UP001164746">
    <property type="component" value="Chromosome 3"/>
</dbReference>
<proteinExistence type="predicted"/>
<protein>
    <submittedName>
        <fullName evidence="2">Uncharacterized protein</fullName>
    </submittedName>
</protein>
<reference evidence="2" key="1">
    <citation type="submission" date="2022-11" db="EMBL/GenBank/DDBJ databases">
        <title>Centuries of genome instability and evolution in soft-shell clam transmissible cancer (bioRxiv).</title>
        <authorList>
            <person name="Hart S.F.M."/>
            <person name="Yonemitsu M.A."/>
            <person name="Giersch R.M."/>
            <person name="Beal B.F."/>
            <person name="Arriagada G."/>
            <person name="Davis B.W."/>
            <person name="Ostrander E.A."/>
            <person name="Goff S.P."/>
            <person name="Metzger M.J."/>
        </authorList>
    </citation>
    <scope>NUCLEOTIDE SEQUENCE</scope>
    <source>
        <strain evidence="2">MELC-2E11</strain>
        <tissue evidence="2">Siphon/mantle</tissue>
    </source>
</reference>
<name>A0ABY7DP17_MYAAR</name>
<feature type="compositionally biased region" description="Acidic residues" evidence="1">
    <location>
        <begin position="181"/>
        <end position="197"/>
    </location>
</feature>
<evidence type="ECO:0000256" key="1">
    <source>
        <dbReference type="SAM" id="MobiDB-lite"/>
    </source>
</evidence>